<dbReference type="GO" id="GO:0016787">
    <property type="term" value="F:hydrolase activity"/>
    <property type="evidence" value="ECO:0007669"/>
    <property type="project" value="UniProtKB-KW"/>
</dbReference>
<dbReference type="InterPro" id="IPR014001">
    <property type="entry name" value="Helicase_ATP-bd"/>
</dbReference>
<proteinExistence type="inferred from homology"/>
<keyword evidence="13" id="KW-1185">Reference proteome</keyword>
<evidence type="ECO:0000256" key="3">
    <source>
        <dbReference type="ARBA" id="ARBA00022806"/>
    </source>
</evidence>
<keyword evidence="5 8" id="KW-0694">RNA-binding</keyword>
<dbReference type="Pfam" id="PF00271">
    <property type="entry name" value="Helicase_C"/>
    <property type="match status" value="1"/>
</dbReference>
<dbReference type="InterPro" id="IPR001650">
    <property type="entry name" value="Helicase_C-like"/>
</dbReference>
<accession>A0AAD6MQY8</accession>
<evidence type="ECO:0000256" key="6">
    <source>
        <dbReference type="ARBA" id="ARBA00047984"/>
    </source>
</evidence>
<reference evidence="12" key="2">
    <citation type="submission" date="2023-01" db="EMBL/GenBank/DDBJ databases">
        <authorList>
            <person name="Petersen C."/>
        </authorList>
    </citation>
    <scope>NUCLEOTIDE SEQUENCE</scope>
    <source>
        <strain evidence="12">IBT 17514</strain>
    </source>
</reference>
<dbReference type="InterPro" id="IPR000629">
    <property type="entry name" value="RNA-helicase_DEAD-box_CS"/>
</dbReference>
<evidence type="ECO:0000256" key="5">
    <source>
        <dbReference type="ARBA" id="ARBA00022884"/>
    </source>
</evidence>
<dbReference type="CDD" id="cd18787">
    <property type="entry name" value="SF2_C_DEAD"/>
    <property type="match status" value="1"/>
</dbReference>
<evidence type="ECO:0000259" key="10">
    <source>
        <dbReference type="PROSITE" id="PS51192"/>
    </source>
</evidence>
<dbReference type="PROSITE" id="PS51194">
    <property type="entry name" value="HELICASE_CTER"/>
    <property type="match status" value="1"/>
</dbReference>
<feature type="compositionally biased region" description="Basic and acidic residues" evidence="9">
    <location>
        <begin position="608"/>
        <end position="624"/>
    </location>
</feature>
<dbReference type="GO" id="GO:0005524">
    <property type="term" value="F:ATP binding"/>
    <property type="evidence" value="ECO:0007669"/>
    <property type="project" value="UniProtKB-UniRule"/>
</dbReference>
<comment type="catalytic activity">
    <reaction evidence="6 8">
        <text>ATP + H2O = ADP + phosphate + H(+)</text>
        <dbReference type="Rhea" id="RHEA:13065"/>
        <dbReference type="ChEBI" id="CHEBI:15377"/>
        <dbReference type="ChEBI" id="CHEBI:15378"/>
        <dbReference type="ChEBI" id="CHEBI:30616"/>
        <dbReference type="ChEBI" id="CHEBI:43474"/>
        <dbReference type="ChEBI" id="CHEBI:456216"/>
        <dbReference type="EC" id="3.6.4.13"/>
    </reaction>
</comment>
<sequence length="679" mass="75632">MLGVFRQFGVAQALRASAPRTVSARWTPQLCKFKPLATQSPVLVRSFQTSFPALKASAQAAAQETVAESELITKFADLQRHELIDGTLIRNVTSPVRMGLETMTEVQSHTIHQMLQGNDVLAQAKTGTGKTLAFLLPTMQNILNDPSINLQSRARGYNSRSYVEADDIRALIISPTRELAEQIAAEARKMTPGTGLMVQTAVGGTQKRQGLQRIQQQGCHLLVGTPGRIKDIFSDRSNGVSAPKLNTLILDEADRLLDQGFSEEIEEIQALLPNPEQVTRQTLMFSATVPKAVMKMVERTMRSDYKTVKTVRDDETPVHLRVPQRTVFIRGYENRLPAVLEIAKEYQARQSQDANLRPFKAIVYFNSTAEVQLAAEVFQNLPRVPNATTGRTDNALGRTNVLEIHSRLSQRQRTYSADAFRRASSGILFSSDVTARGMDFPDVTHVIQVGLPSDRETYIHRTGRTARANKTGEGWILLHDGEVKEMDHMLSGIPLQEDSQTLHTPMADLTKDLHDVSPAARAMIEQVQQATASIGSTVKQSTWRSQLGHVFRTFSSKRTALETLNRLAVHGYGLTEPPTINPALAQNLGISRYRDLVRMEGGGGGSGRRSDRRGPERSHDRESSGRSFGSRRFDNDDHRFGARGSFSRRSFGNDDFSDRPRSRQHRDRDSSPYGSRSRY</sequence>
<evidence type="ECO:0000256" key="2">
    <source>
        <dbReference type="ARBA" id="ARBA00022801"/>
    </source>
</evidence>
<dbReference type="Proteomes" id="UP001215712">
    <property type="component" value="Unassembled WGS sequence"/>
</dbReference>
<feature type="region of interest" description="Disordered" evidence="9">
    <location>
        <begin position="599"/>
        <end position="679"/>
    </location>
</feature>
<keyword evidence="1 7" id="KW-0547">Nucleotide-binding</keyword>
<dbReference type="SMART" id="SM00487">
    <property type="entry name" value="DEXDc"/>
    <property type="match status" value="1"/>
</dbReference>
<dbReference type="InterPro" id="IPR027417">
    <property type="entry name" value="P-loop_NTPase"/>
</dbReference>
<protein>
    <recommendedName>
        <fullName evidence="8">ATP-dependent RNA helicase</fullName>
        <ecNumber evidence="8">3.6.4.13</ecNumber>
    </recommendedName>
</protein>
<dbReference type="SUPFAM" id="SSF52540">
    <property type="entry name" value="P-loop containing nucleoside triphosphate hydrolases"/>
    <property type="match status" value="1"/>
</dbReference>
<dbReference type="AlphaFoldDB" id="A0AAD6MQY8"/>
<organism evidence="12 13">
    <name type="scientific">Penicillium malachiteum</name>
    <dbReference type="NCBI Taxonomy" id="1324776"/>
    <lineage>
        <taxon>Eukaryota</taxon>
        <taxon>Fungi</taxon>
        <taxon>Dikarya</taxon>
        <taxon>Ascomycota</taxon>
        <taxon>Pezizomycotina</taxon>
        <taxon>Eurotiomycetes</taxon>
        <taxon>Eurotiomycetidae</taxon>
        <taxon>Eurotiales</taxon>
        <taxon>Aspergillaceae</taxon>
        <taxon>Penicillium</taxon>
    </lineage>
</organism>
<comment type="function">
    <text evidence="8">RNA helicase.</text>
</comment>
<dbReference type="PROSITE" id="PS51192">
    <property type="entry name" value="HELICASE_ATP_BIND_1"/>
    <property type="match status" value="1"/>
</dbReference>
<evidence type="ECO:0000259" key="11">
    <source>
        <dbReference type="PROSITE" id="PS51194"/>
    </source>
</evidence>
<dbReference type="PROSITE" id="PS00039">
    <property type="entry name" value="DEAD_ATP_HELICASE"/>
    <property type="match status" value="1"/>
</dbReference>
<dbReference type="InterPro" id="IPR011545">
    <property type="entry name" value="DEAD/DEAH_box_helicase_dom"/>
</dbReference>
<dbReference type="Gene3D" id="3.40.50.300">
    <property type="entry name" value="P-loop containing nucleotide triphosphate hydrolases"/>
    <property type="match status" value="2"/>
</dbReference>
<evidence type="ECO:0000256" key="1">
    <source>
        <dbReference type="ARBA" id="ARBA00022741"/>
    </source>
</evidence>
<dbReference type="EMBL" id="JAQJAN010000020">
    <property type="protein sequence ID" value="KAJ5704104.1"/>
    <property type="molecule type" value="Genomic_DNA"/>
</dbReference>
<evidence type="ECO:0000256" key="7">
    <source>
        <dbReference type="RuleBase" id="RU000492"/>
    </source>
</evidence>
<evidence type="ECO:0000313" key="13">
    <source>
        <dbReference type="Proteomes" id="UP001215712"/>
    </source>
</evidence>
<gene>
    <name evidence="12" type="ORF">N7493_011242</name>
</gene>
<feature type="compositionally biased region" description="Basic and acidic residues" evidence="9">
    <location>
        <begin position="631"/>
        <end position="640"/>
    </location>
</feature>
<feature type="compositionally biased region" description="Basic and acidic residues" evidence="9">
    <location>
        <begin position="656"/>
        <end position="670"/>
    </location>
</feature>
<evidence type="ECO:0000256" key="9">
    <source>
        <dbReference type="SAM" id="MobiDB-lite"/>
    </source>
</evidence>
<comment type="similarity">
    <text evidence="7">Belongs to the DEAD box helicase family.</text>
</comment>
<reference evidence="12" key="1">
    <citation type="journal article" date="2023" name="IMA Fungus">
        <title>Comparative genomic study of the Penicillium genus elucidates a diverse pangenome and 15 lateral gene transfer events.</title>
        <authorList>
            <person name="Petersen C."/>
            <person name="Sorensen T."/>
            <person name="Nielsen M.R."/>
            <person name="Sondergaard T.E."/>
            <person name="Sorensen J.L."/>
            <person name="Fitzpatrick D.A."/>
            <person name="Frisvad J.C."/>
            <person name="Nielsen K.L."/>
        </authorList>
    </citation>
    <scope>NUCLEOTIDE SEQUENCE</scope>
    <source>
        <strain evidence="12">IBT 17514</strain>
    </source>
</reference>
<evidence type="ECO:0000256" key="8">
    <source>
        <dbReference type="RuleBase" id="RU365068"/>
    </source>
</evidence>
<keyword evidence="3 7" id="KW-0347">Helicase</keyword>
<evidence type="ECO:0000313" key="12">
    <source>
        <dbReference type="EMBL" id="KAJ5704104.1"/>
    </source>
</evidence>
<keyword evidence="4 7" id="KW-0067">ATP-binding</keyword>
<dbReference type="EC" id="3.6.4.13" evidence="8"/>
<comment type="domain">
    <text evidence="8">The Q motif is unique to and characteristic of the DEAD box family of RNA helicases and controls ATP binding and hydrolysis.</text>
</comment>
<comment type="caution">
    <text evidence="12">The sequence shown here is derived from an EMBL/GenBank/DDBJ whole genome shotgun (WGS) entry which is preliminary data.</text>
</comment>
<dbReference type="Pfam" id="PF00270">
    <property type="entry name" value="DEAD"/>
    <property type="match status" value="1"/>
</dbReference>
<dbReference type="PANTHER" id="PTHR24031">
    <property type="entry name" value="RNA HELICASE"/>
    <property type="match status" value="1"/>
</dbReference>
<evidence type="ECO:0000256" key="4">
    <source>
        <dbReference type="ARBA" id="ARBA00022840"/>
    </source>
</evidence>
<dbReference type="GO" id="GO:0003723">
    <property type="term" value="F:RNA binding"/>
    <property type="evidence" value="ECO:0007669"/>
    <property type="project" value="UniProtKB-UniRule"/>
</dbReference>
<dbReference type="SMART" id="SM00490">
    <property type="entry name" value="HELICc"/>
    <property type="match status" value="1"/>
</dbReference>
<keyword evidence="2 7" id="KW-0378">Hydrolase</keyword>
<feature type="domain" description="Helicase C-terminal" evidence="11">
    <location>
        <begin position="341"/>
        <end position="510"/>
    </location>
</feature>
<name>A0AAD6MQY8_9EURO</name>
<dbReference type="GO" id="GO:0003724">
    <property type="term" value="F:RNA helicase activity"/>
    <property type="evidence" value="ECO:0007669"/>
    <property type="project" value="UniProtKB-EC"/>
</dbReference>
<feature type="domain" description="Helicase ATP-binding" evidence="10">
    <location>
        <begin position="111"/>
        <end position="307"/>
    </location>
</feature>